<proteinExistence type="predicted"/>
<dbReference type="OrthoDB" id="2968466at2"/>
<feature type="domain" description="ABC transporter" evidence="4">
    <location>
        <begin position="1"/>
        <end position="228"/>
    </location>
</feature>
<keyword evidence="6" id="KW-1185">Reference proteome</keyword>
<dbReference type="Pfam" id="PF00005">
    <property type="entry name" value="ABC_tran"/>
    <property type="match status" value="1"/>
</dbReference>
<dbReference type="InterPro" id="IPR003439">
    <property type="entry name" value="ABC_transporter-like_ATP-bd"/>
</dbReference>
<organism evidence="5 6">
    <name type="scientific">Alkalibacillus haloalkaliphilus</name>
    <dbReference type="NCBI Taxonomy" id="94136"/>
    <lineage>
        <taxon>Bacteria</taxon>
        <taxon>Bacillati</taxon>
        <taxon>Bacillota</taxon>
        <taxon>Bacilli</taxon>
        <taxon>Bacillales</taxon>
        <taxon>Bacillaceae</taxon>
        <taxon>Alkalibacillus</taxon>
    </lineage>
</organism>
<evidence type="ECO:0000313" key="5">
    <source>
        <dbReference type="EMBL" id="GEN46955.1"/>
    </source>
</evidence>
<dbReference type="PROSITE" id="PS50893">
    <property type="entry name" value="ABC_TRANSPORTER_2"/>
    <property type="match status" value="1"/>
</dbReference>
<evidence type="ECO:0000256" key="1">
    <source>
        <dbReference type="ARBA" id="ARBA00022448"/>
    </source>
</evidence>
<protein>
    <submittedName>
        <fullName evidence="5">Multidrug ABC transporter ATP-binding protein</fullName>
    </submittedName>
</protein>
<dbReference type="PANTHER" id="PTHR42939:SF1">
    <property type="entry name" value="ABC TRANSPORTER ATP-BINDING PROTEIN ALBC-RELATED"/>
    <property type="match status" value="1"/>
</dbReference>
<keyword evidence="3 5" id="KW-0067">ATP-binding</keyword>
<dbReference type="AlphaFoldDB" id="A0A511W796"/>
<evidence type="ECO:0000313" key="6">
    <source>
        <dbReference type="Proteomes" id="UP000321440"/>
    </source>
</evidence>
<dbReference type="PANTHER" id="PTHR42939">
    <property type="entry name" value="ABC TRANSPORTER ATP-BINDING PROTEIN ALBC-RELATED"/>
    <property type="match status" value="1"/>
</dbReference>
<dbReference type="GO" id="GO:0016887">
    <property type="term" value="F:ATP hydrolysis activity"/>
    <property type="evidence" value="ECO:0007669"/>
    <property type="project" value="InterPro"/>
</dbReference>
<dbReference type="GO" id="GO:0005524">
    <property type="term" value="F:ATP binding"/>
    <property type="evidence" value="ECO:0007669"/>
    <property type="project" value="UniProtKB-KW"/>
</dbReference>
<dbReference type="Gene3D" id="3.40.50.300">
    <property type="entry name" value="P-loop containing nucleotide triphosphate hydrolases"/>
    <property type="match status" value="1"/>
</dbReference>
<sequence length="232" mass="26628">MELIDVSYQYKKSNRQVLNQLDLKLKRDQLNVVLGLNGAGKTTLFNIMSGSFKPTSGMIKEAVSHDQIAYQVQGVPFLNQLKGKDLVRLFLRTASQPFDPQNTKFSEEMTERERLLAERLWELPLGQMSLGERRWLMVMAMSELNRKLYIFDEPTSGVDPESRLNVLHKLESVALNLNRYVVMSTHTLQELEHVNCHIFLLHNGNVAFAGSYEELTETNKNPDEAFRQIVSL</sequence>
<keyword evidence="2" id="KW-0547">Nucleotide-binding</keyword>
<comment type="caution">
    <text evidence="5">The sequence shown here is derived from an EMBL/GenBank/DDBJ whole genome shotgun (WGS) entry which is preliminary data.</text>
</comment>
<name>A0A511W796_9BACI</name>
<evidence type="ECO:0000256" key="3">
    <source>
        <dbReference type="ARBA" id="ARBA00022840"/>
    </source>
</evidence>
<evidence type="ECO:0000259" key="4">
    <source>
        <dbReference type="PROSITE" id="PS50893"/>
    </source>
</evidence>
<evidence type="ECO:0000256" key="2">
    <source>
        <dbReference type="ARBA" id="ARBA00022741"/>
    </source>
</evidence>
<dbReference type="RefSeq" id="WP_146818217.1">
    <property type="nucleotide sequence ID" value="NZ_BJYA01000020.1"/>
</dbReference>
<accession>A0A511W796</accession>
<dbReference type="InterPro" id="IPR027417">
    <property type="entry name" value="P-loop_NTPase"/>
</dbReference>
<dbReference type="InterPro" id="IPR051782">
    <property type="entry name" value="ABC_Transporter_VariousFunc"/>
</dbReference>
<dbReference type="SUPFAM" id="SSF52540">
    <property type="entry name" value="P-loop containing nucleoside triphosphate hydrolases"/>
    <property type="match status" value="1"/>
</dbReference>
<dbReference type="Proteomes" id="UP000321440">
    <property type="component" value="Unassembled WGS sequence"/>
</dbReference>
<dbReference type="EMBL" id="BJYA01000020">
    <property type="protein sequence ID" value="GEN46955.1"/>
    <property type="molecule type" value="Genomic_DNA"/>
</dbReference>
<reference evidence="5 6" key="1">
    <citation type="submission" date="2019-07" db="EMBL/GenBank/DDBJ databases">
        <title>Whole genome shotgun sequence of Alkalibacillus haloalkaliphilus NBRC 103110.</title>
        <authorList>
            <person name="Hosoyama A."/>
            <person name="Uohara A."/>
            <person name="Ohji S."/>
            <person name="Ichikawa N."/>
        </authorList>
    </citation>
    <scope>NUCLEOTIDE SEQUENCE [LARGE SCALE GENOMIC DNA]</scope>
    <source>
        <strain evidence="5 6">NBRC 103110</strain>
    </source>
</reference>
<keyword evidence="1" id="KW-0813">Transport</keyword>
<gene>
    <name evidence="5" type="ORF">AHA02nite_27310</name>
</gene>